<feature type="compositionally biased region" description="Polar residues" evidence="3">
    <location>
        <begin position="111"/>
        <end position="135"/>
    </location>
</feature>
<keyword evidence="1" id="KW-0597">Phosphoprotein</keyword>
<dbReference type="Pfam" id="PF00621">
    <property type="entry name" value="RhoGEF"/>
    <property type="match status" value="2"/>
</dbReference>
<feature type="region of interest" description="Disordered" evidence="3">
    <location>
        <begin position="1550"/>
        <end position="1573"/>
    </location>
</feature>
<feature type="domain" description="CNH" evidence="6">
    <location>
        <begin position="1178"/>
        <end position="1483"/>
    </location>
</feature>
<protein>
    <submittedName>
        <fullName evidence="7">CNH domain containing protein</fullName>
    </submittedName>
</protein>
<evidence type="ECO:0000256" key="2">
    <source>
        <dbReference type="ARBA" id="ARBA00022658"/>
    </source>
</evidence>
<feature type="region of interest" description="Disordered" evidence="3">
    <location>
        <begin position="1061"/>
        <end position="1097"/>
    </location>
</feature>
<feature type="region of interest" description="Disordered" evidence="3">
    <location>
        <begin position="43"/>
        <end position="165"/>
    </location>
</feature>
<dbReference type="InterPro" id="IPR035899">
    <property type="entry name" value="DBL_dom_sf"/>
</dbReference>
<dbReference type="SMART" id="SM00049">
    <property type="entry name" value="DEP"/>
    <property type="match status" value="1"/>
</dbReference>
<dbReference type="InterPro" id="IPR052233">
    <property type="entry name" value="Rho-type_GEFs"/>
</dbReference>
<evidence type="ECO:0000259" key="6">
    <source>
        <dbReference type="PROSITE" id="PS50219"/>
    </source>
</evidence>
<accession>A0A9P3UNG9</accession>
<dbReference type="InterPro" id="IPR000591">
    <property type="entry name" value="DEP_dom"/>
</dbReference>
<evidence type="ECO:0000256" key="3">
    <source>
        <dbReference type="SAM" id="MobiDB-lite"/>
    </source>
</evidence>
<dbReference type="OrthoDB" id="2272012at2759"/>
<sequence length="1573" mass="176965">MSLAAGSTQEPRTPEEFDELYNRVWEGYTAEQRTDLAESLGRLNGRIVPASVDSPAPQPRVRRPSSTAPSTSSPRRPRPLPAPPVGPRPISTDSSVDNRRLPGPAPRVRSVTESYTPSAGDSLPSPAQASTTTVDALNDPPWHAHSAPTARDAMDDTSSLYPGDSQPPLPLYERVPGDYPPAPPYHVNSQPDLSNGEVMHVYTPNVGPHPSFDNADAGQIVTPSEQRSLYAFDTSPYAGHIPQHPSSSDLSYVESVPRTRIVDTNHHFRTSIASSSPSLDTTTLAPGVHRTNSVGSSSLPYLSSSERYLNLDGANTPGPSNLARRPTELLQEMRRMLELHDDVEDEYWDEDDEEPDRFVNFSLLSHLAVQLRDKVPRGTHVKGSIHYPRAFTGKDIVSTIQAQISKELCLNHGGTPNDRRAALSVARSLQSQLMFYEVEWGSRVLQDGVEDVYMFLDDDEGGSNAPREALPTSVVTILARCYSPSCGEGPECYAYGCPRKGDSLKKLLPSIMEEPSHAAKESWPKAVPPEVLQSLSETEINRQIIIHKLISKEEQYVKDLDLVDSFFIQPLRRANPPVITPSDRLESFIDDVFHNILELRECNRRLLERLEVRQREQAPVIGGIGDILLEIATEFRDSYPAYIGNHPLAERRMKDELEDNPEFRLFIEQCSRQQSVRAGTSMRLDLRHFLNRPSEHLQKYPVLLQAICKTTARGTPDIEFLGEAIDAIKNLQGVAQLRTFQSAMGRGITGKWGWQDLVSPEVRRTFNNNPDELRRQSLIFEFVKGEMLYVKDLENIGTMYIRALRNSEPPIIPPDRLDRFIRDVFHNFAELRAHHRRLVNTLHQIQCEEHPRIKSITAAVFDAALNFRDAYLEYIPNYPIAAYRIEEESEQNPVFRAFVENCIRHPDAHRTHMKDLLNCPLERLLKYVEMLKAIRDVTPRGHDDLRDVIEIIEALGREAEPGVASSKQKVQLWRYNAQLVFRPGETMNLDLLNDSRSLIHTGKLLRQPETGSEANGWNELFVLLFDNYLVMTKPRVQNGVTKYHVARRPIPLDLLTLVKFTDHPTQRGPTSGRNHRSATSSSSSNSGGQSENGDSQALYPFTFHHNGRFGGPIIMYAESSATRNVWKQKLEEAMGLRKVVQESNKVFEIETLSMHTFSVQPTGYSLAPSTWSESNPITGKVTCSIPFNTPDGRRLVAIGCAEGIWIGFRHDSNSMRRVLHLKSVTQCTMLDDFGLFLVLANKELFAYHIEALVPTLQHHSNASQHPQKLSGTKEVQFFSVGKSLERTFVVFMRKKGSDSYFHVLEPVLEKIHERPKAPTGVWGLIKSPKQEWFKTFKEFVLSSETYDLIFLKARIAILSKNGFEIMNLHDRSSTRIPQLDPSLAPLVHRSESCRPIGIFRSQEHEFLLCYSEFGVYVDKQGVPSRKACIIEWEGIADSVAFHAPYVLLFDPRFIEIRHVETGRLAQIIPGQDIRCVWDGRGHNSNNAATPGASSEDEMVQEAHVHAVMNHPESSAQAIGRPLRPVAQHVFELIPTIPLYLPGSLASPSTPTYFPESFSPPRSPQLRPSISYVS</sequence>
<gene>
    <name evidence="7" type="primary">TUS1</name>
    <name evidence="7" type="ORF">LshimejAT787_1002040</name>
</gene>
<keyword evidence="8" id="KW-1185">Reference proteome</keyword>
<name>A0A9P3UNG9_LYOSH</name>
<dbReference type="SUPFAM" id="SSF48065">
    <property type="entry name" value="DBL homology domain (DH-domain)"/>
    <property type="match status" value="2"/>
</dbReference>
<feature type="domain" description="DH" evidence="5">
    <location>
        <begin position="541"/>
        <end position="731"/>
    </location>
</feature>
<evidence type="ECO:0000256" key="1">
    <source>
        <dbReference type="ARBA" id="ARBA00022553"/>
    </source>
</evidence>
<feature type="domain" description="PH" evidence="4">
    <location>
        <begin position="997"/>
        <end position="1135"/>
    </location>
</feature>
<dbReference type="InterPro" id="IPR011993">
    <property type="entry name" value="PH-like_dom_sf"/>
</dbReference>
<dbReference type="Pfam" id="PF00780">
    <property type="entry name" value="CNH"/>
    <property type="match status" value="1"/>
</dbReference>
<evidence type="ECO:0000313" key="7">
    <source>
        <dbReference type="EMBL" id="GLB41604.1"/>
    </source>
</evidence>
<evidence type="ECO:0000259" key="4">
    <source>
        <dbReference type="PROSITE" id="PS50003"/>
    </source>
</evidence>
<dbReference type="PROSITE" id="PS50010">
    <property type="entry name" value="DH_2"/>
    <property type="match status" value="2"/>
</dbReference>
<dbReference type="PROSITE" id="PS50003">
    <property type="entry name" value="PH_DOMAIN"/>
    <property type="match status" value="1"/>
</dbReference>
<feature type="compositionally biased region" description="Low complexity" evidence="3">
    <location>
        <begin position="1077"/>
        <end position="1095"/>
    </location>
</feature>
<dbReference type="Pfam" id="PF15405">
    <property type="entry name" value="PH_5"/>
    <property type="match status" value="1"/>
</dbReference>
<dbReference type="InterPro" id="IPR000219">
    <property type="entry name" value="DH_dom"/>
</dbReference>
<dbReference type="SUPFAM" id="SSF50729">
    <property type="entry name" value="PH domain-like"/>
    <property type="match status" value="1"/>
</dbReference>
<dbReference type="PANTHER" id="PTHR46572">
    <property type="entry name" value="RHO1 GDP-GTP EXCHANGE PROTEIN 1-RELATED"/>
    <property type="match status" value="1"/>
</dbReference>
<dbReference type="InterPro" id="IPR001849">
    <property type="entry name" value="PH_domain"/>
</dbReference>
<reference evidence="7" key="1">
    <citation type="submission" date="2022-07" db="EMBL/GenBank/DDBJ databases">
        <title>The genome of Lyophyllum shimeji provides insight into the initial evolution of ectomycorrhizal fungal genome.</title>
        <authorList>
            <person name="Kobayashi Y."/>
            <person name="Shibata T."/>
            <person name="Hirakawa H."/>
            <person name="Shigenobu S."/>
            <person name="Nishiyama T."/>
            <person name="Yamada A."/>
            <person name="Hasebe M."/>
            <person name="Kawaguchi M."/>
        </authorList>
    </citation>
    <scope>NUCLEOTIDE SEQUENCE</scope>
    <source>
        <strain evidence="7">AT787</strain>
    </source>
</reference>
<organism evidence="7 8">
    <name type="scientific">Lyophyllum shimeji</name>
    <name type="common">Hon-shimeji</name>
    <name type="synonym">Tricholoma shimeji</name>
    <dbReference type="NCBI Taxonomy" id="47721"/>
    <lineage>
        <taxon>Eukaryota</taxon>
        <taxon>Fungi</taxon>
        <taxon>Dikarya</taxon>
        <taxon>Basidiomycota</taxon>
        <taxon>Agaricomycotina</taxon>
        <taxon>Agaricomycetes</taxon>
        <taxon>Agaricomycetidae</taxon>
        <taxon>Agaricales</taxon>
        <taxon>Tricholomatineae</taxon>
        <taxon>Lyophyllaceae</taxon>
        <taxon>Lyophyllum</taxon>
    </lineage>
</organism>
<dbReference type="Proteomes" id="UP001063166">
    <property type="component" value="Unassembled WGS sequence"/>
</dbReference>
<evidence type="ECO:0000313" key="8">
    <source>
        <dbReference type="Proteomes" id="UP001063166"/>
    </source>
</evidence>
<dbReference type="EMBL" id="BRPK01000010">
    <property type="protein sequence ID" value="GLB41604.1"/>
    <property type="molecule type" value="Genomic_DNA"/>
</dbReference>
<dbReference type="InterPro" id="IPR041675">
    <property type="entry name" value="PH_5"/>
</dbReference>
<dbReference type="Gene3D" id="1.20.900.10">
    <property type="entry name" value="Dbl homology (DH) domain"/>
    <property type="match status" value="2"/>
</dbReference>
<comment type="caution">
    <text evidence="7">The sequence shown here is derived from an EMBL/GenBank/DDBJ whole genome shotgun (WGS) entry which is preliminary data.</text>
</comment>
<dbReference type="Gene3D" id="2.30.29.30">
    <property type="entry name" value="Pleckstrin-homology domain (PH domain)/Phosphotyrosine-binding domain (PTB)"/>
    <property type="match status" value="1"/>
</dbReference>
<dbReference type="SMART" id="SM00036">
    <property type="entry name" value="CNH"/>
    <property type="match status" value="1"/>
</dbReference>
<feature type="domain" description="DH" evidence="5">
    <location>
        <begin position="774"/>
        <end position="962"/>
    </location>
</feature>
<dbReference type="PANTHER" id="PTHR46572:SF1">
    <property type="entry name" value="RHO1 GUANINE NUCLEOTIDE EXCHANGE FACTOR TUS1"/>
    <property type="match status" value="1"/>
</dbReference>
<evidence type="ECO:0000259" key="5">
    <source>
        <dbReference type="PROSITE" id="PS50010"/>
    </source>
</evidence>
<feature type="compositionally biased region" description="Low complexity" evidence="3">
    <location>
        <begin position="64"/>
        <end position="74"/>
    </location>
</feature>
<dbReference type="GO" id="GO:0035556">
    <property type="term" value="P:intracellular signal transduction"/>
    <property type="evidence" value="ECO:0007669"/>
    <property type="project" value="InterPro"/>
</dbReference>
<dbReference type="PROSITE" id="PS50219">
    <property type="entry name" value="CNH"/>
    <property type="match status" value="1"/>
</dbReference>
<dbReference type="SMART" id="SM00233">
    <property type="entry name" value="PH"/>
    <property type="match status" value="1"/>
</dbReference>
<dbReference type="CDD" id="cd00160">
    <property type="entry name" value="RhoGEF"/>
    <property type="match status" value="2"/>
</dbReference>
<keyword evidence="2" id="KW-0344">Guanine-nucleotide releasing factor</keyword>
<dbReference type="GO" id="GO:0005085">
    <property type="term" value="F:guanyl-nucleotide exchange factor activity"/>
    <property type="evidence" value="ECO:0007669"/>
    <property type="project" value="UniProtKB-KW"/>
</dbReference>
<dbReference type="InterPro" id="IPR001180">
    <property type="entry name" value="CNH_dom"/>
</dbReference>
<dbReference type="SMART" id="SM00325">
    <property type="entry name" value="RhoGEF"/>
    <property type="match status" value="2"/>
</dbReference>
<proteinExistence type="predicted"/>